<organism evidence="3">
    <name type="scientific">Schistosoma curassoni</name>
    <dbReference type="NCBI Taxonomy" id="6186"/>
    <lineage>
        <taxon>Eukaryota</taxon>
        <taxon>Metazoa</taxon>
        <taxon>Spiralia</taxon>
        <taxon>Lophotrochozoa</taxon>
        <taxon>Platyhelminthes</taxon>
        <taxon>Trematoda</taxon>
        <taxon>Digenea</taxon>
        <taxon>Strigeidida</taxon>
        <taxon>Schistosomatoidea</taxon>
        <taxon>Schistosomatidae</taxon>
        <taxon>Schistosoma</taxon>
    </lineage>
</organism>
<reference evidence="3" key="1">
    <citation type="submission" date="2016-06" db="UniProtKB">
        <authorList>
            <consortium name="WormBaseParasite"/>
        </authorList>
    </citation>
    <scope>IDENTIFICATION</scope>
</reference>
<dbReference type="AlphaFoldDB" id="A0A183L1K2"/>
<gene>
    <name evidence="1" type="ORF">SCUD_LOCUS21201</name>
</gene>
<keyword evidence="2" id="KW-1185">Reference proteome</keyword>
<name>A0A183L1K2_9TREM</name>
<dbReference type="EMBL" id="UZAK01046019">
    <property type="protein sequence ID" value="VDP74692.1"/>
    <property type="molecule type" value="Genomic_DNA"/>
</dbReference>
<evidence type="ECO:0000313" key="2">
    <source>
        <dbReference type="Proteomes" id="UP000279833"/>
    </source>
</evidence>
<accession>A0A183L1K2</accession>
<protein>
    <submittedName>
        <fullName evidence="1 3">Uncharacterized protein</fullName>
    </submittedName>
</protein>
<dbReference type="Proteomes" id="UP000279833">
    <property type="component" value="Unassembled WGS sequence"/>
</dbReference>
<evidence type="ECO:0000313" key="1">
    <source>
        <dbReference type="EMBL" id="VDP74692.1"/>
    </source>
</evidence>
<dbReference type="WBParaSite" id="SCUD_0002120501-mRNA-1">
    <property type="protein sequence ID" value="SCUD_0002120501-mRNA-1"/>
    <property type="gene ID" value="SCUD_0002120501"/>
</dbReference>
<sequence length="52" mass="6296">MISMSIGKKTSWAGFDCKMTRFTKLRNTQFIWSNYVRNWWSDHIQPIRAFIP</sequence>
<evidence type="ECO:0000313" key="3">
    <source>
        <dbReference type="WBParaSite" id="SCUD_0002120501-mRNA-1"/>
    </source>
</evidence>
<reference evidence="1 2" key="2">
    <citation type="submission" date="2018-11" db="EMBL/GenBank/DDBJ databases">
        <authorList>
            <consortium name="Pathogen Informatics"/>
        </authorList>
    </citation>
    <scope>NUCLEOTIDE SEQUENCE [LARGE SCALE GENOMIC DNA]</scope>
    <source>
        <strain evidence="1">Dakar</strain>
        <strain evidence="2">Dakar, Senegal</strain>
    </source>
</reference>
<proteinExistence type="predicted"/>